<dbReference type="AlphaFoldDB" id="A0AAJ0C367"/>
<evidence type="ECO:0000313" key="1">
    <source>
        <dbReference type="EMBL" id="KAK1768662.1"/>
    </source>
</evidence>
<protein>
    <submittedName>
        <fullName evidence="1">Uncharacterized protein</fullName>
    </submittedName>
</protein>
<dbReference type="EMBL" id="MU839004">
    <property type="protein sequence ID" value="KAK1768662.1"/>
    <property type="molecule type" value="Genomic_DNA"/>
</dbReference>
<dbReference type="Proteomes" id="UP001244011">
    <property type="component" value="Unassembled WGS sequence"/>
</dbReference>
<gene>
    <name evidence="1" type="ORF">QBC33DRAFT_354666</name>
</gene>
<comment type="caution">
    <text evidence="1">The sequence shown here is derived from an EMBL/GenBank/DDBJ whole genome shotgun (WGS) entry which is preliminary data.</text>
</comment>
<evidence type="ECO:0000313" key="2">
    <source>
        <dbReference type="Proteomes" id="UP001244011"/>
    </source>
</evidence>
<reference evidence="1" key="1">
    <citation type="submission" date="2023-06" db="EMBL/GenBank/DDBJ databases">
        <title>Genome-scale phylogeny and comparative genomics of the fungal order Sordariales.</title>
        <authorList>
            <consortium name="Lawrence Berkeley National Laboratory"/>
            <person name="Hensen N."/>
            <person name="Bonometti L."/>
            <person name="Westerberg I."/>
            <person name="Brannstrom I.O."/>
            <person name="Guillou S."/>
            <person name="Cros-Aarteil S."/>
            <person name="Calhoun S."/>
            <person name="Haridas S."/>
            <person name="Kuo A."/>
            <person name="Mondo S."/>
            <person name="Pangilinan J."/>
            <person name="Riley R."/>
            <person name="Labutti K."/>
            <person name="Andreopoulos B."/>
            <person name="Lipzen A."/>
            <person name="Chen C."/>
            <person name="Yanf M."/>
            <person name="Daum C."/>
            <person name="Ng V."/>
            <person name="Clum A."/>
            <person name="Steindorff A."/>
            <person name="Ohm R."/>
            <person name="Martin F."/>
            <person name="Silar P."/>
            <person name="Natvig D."/>
            <person name="Lalanne C."/>
            <person name="Gautier V."/>
            <person name="Ament-Velasquez S.L."/>
            <person name="Kruys A."/>
            <person name="Hutchinson M.I."/>
            <person name="Powell A.J."/>
            <person name="Barry K."/>
            <person name="Miller A.N."/>
            <person name="Grigoriev I.V."/>
            <person name="Debuchy R."/>
            <person name="Gladieux P."/>
            <person name="Thoren M.H."/>
            <person name="Johannesson H."/>
        </authorList>
    </citation>
    <scope>NUCLEOTIDE SEQUENCE</scope>
    <source>
        <strain evidence="1">8032-3</strain>
    </source>
</reference>
<dbReference type="RefSeq" id="XP_060284875.1">
    <property type="nucleotide sequence ID" value="XM_060423865.1"/>
</dbReference>
<proteinExistence type="predicted"/>
<sequence length="242" mass="27081">MESNQLSTLSVARKAPRCASHWYAKVLSFRGGGGEKTTQANKQTTANTGLITIAKKPTRASRVPTSKFWGMPNTVLLNPAHPSHALATHALPGSGFSFSFSLIRICDRYHLLSSAGIRQYPDVAETYNFGLGVEYLPANPALGPDVSWRDSFPASEGSRVLYIRPERVSRRLRITSPWPNDEGKFQRSGGRPIARWFEDSHCMSATIKERRLERKLVVQGIRISRYILRIADISARWTQHST</sequence>
<name>A0AAJ0C367_9PEZI</name>
<accession>A0AAJ0C367</accession>
<organism evidence="1 2">
    <name type="scientific">Phialemonium atrogriseum</name>
    <dbReference type="NCBI Taxonomy" id="1093897"/>
    <lineage>
        <taxon>Eukaryota</taxon>
        <taxon>Fungi</taxon>
        <taxon>Dikarya</taxon>
        <taxon>Ascomycota</taxon>
        <taxon>Pezizomycotina</taxon>
        <taxon>Sordariomycetes</taxon>
        <taxon>Sordariomycetidae</taxon>
        <taxon>Cephalothecales</taxon>
        <taxon>Cephalothecaceae</taxon>
        <taxon>Phialemonium</taxon>
    </lineage>
</organism>
<keyword evidence="2" id="KW-1185">Reference proteome</keyword>
<dbReference type="GeneID" id="85307052"/>